<comment type="caution">
    <text evidence="9">The sequence shown here is derived from an EMBL/GenBank/DDBJ whole genome shotgun (WGS) entry which is preliminary data.</text>
</comment>
<protein>
    <recommendedName>
        <fullName evidence="1">tRNA(Ile)-lysidine synthetase</fullName>
        <ecNumber evidence="1">6.3.4.19</ecNumber>
    </recommendedName>
</protein>
<dbReference type="GO" id="GO:0008033">
    <property type="term" value="P:tRNA processing"/>
    <property type="evidence" value="ECO:0007669"/>
    <property type="project" value="UniProtKB-KW"/>
</dbReference>
<dbReference type="RefSeq" id="XP_056071014.1">
    <property type="nucleotide sequence ID" value="XM_056213747.1"/>
</dbReference>
<evidence type="ECO:0000256" key="4">
    <source>
        <dbReference type="ARBA" id="ARBA00022741"/>
    </source>
</evidence>
<keyword evidence="10" id="KW-1185">Reference proteome</keyword>
<gene>
    <name evidence="9" type="ORF">N0V89_004967</name>
</gene>
<evidence type="ECO:0000259" key="8">
    <source>
        <dbReference type="Pfam" id="PF01171"/>
    </source>
</evidence>
<dbReference type="Proteomes" id="UP001140513">
    <property type="component" value="Unassembled WGS sequence"/>
</dbReference>
<proteinExistence type="predicted"/>
<evidence type="ECO:0000256" key="1">
    <source>
        <dbReference type="ARBA" id="ARBA00013267"/>
    </source>
</evidence>
<dbReference type="PANTHER" id="PTHR43033">
    <property type="entry name" value="TRNA(ILE)-LYSIDINE SYNTHASE-RELATED"/>
    <property type="match status" value="1"/>
</dbReference>
<dbReference type="Pfam" id="PF01171">
    <property type="entry name" value="ATP_bind_3"/>
    <property type="match status" value="1"/>
</dbReference>
<dbReference type="AlphaFoldDB" id="A0A9W9CAU3"/>
<keyword evidence="2" id="KW-0436">Ligase</keyword>
<dbReference type="OrthoDB" id="434144at2759"/>
<organism evidence="9 10">
    <name type="scientific">Didymosphaeria variabile</name>
    <dbReference type="NCBI Taxonomy" id="1932322"/>
    <lineage>
        <taxon>Eukaryota</taxon>
        <taxon>Fungi</taxon>
        <taxon>Dikarya</taxon>
        <taxon>Ascomycota</taxon>
        <taxon>Pezizomycotina</taxon>
        <taxon>Dothideomycetes</taxon>
        <taxon>Pleosporomycetidae</taxon>
        <taxon>Pleosporales</taxon>
        <taxon>Massarineae</taxon>
        <taxon>Didymosphaeriaceae</taxon>
        <taxon>Didymosphaeria</taxon>
    </lineage>
</organism>
<evidence type="ECO:0000313" key="9">
    <source>
        <dbReference type="EMBL" id="KAJ4353240.1"/>
    </source>
</evidence>
<dbReference type="InterPro" id="IPR012094">
    <property type="entry name" value="tRNA_Ile_lys_synt"/>
</dbReference>
<reference evidence="9" key="1">
    <citation type="submission" date="2022-10" db="EMBL/GenBank/DDBJ databases">
        <title>Tapping the CABI collections for fungal endophytes: first genome assemblies for Collariella, Neodidymelliopsis, Ascochyta clinopodiicola, Didymella pomorum, Didymosphaeria variabile, Neocosmospora piperis and Neocucurbitaria cava.</title>
        <authorList>
            <person name="Hill R."/>
        </authorList>
    </citation>
    <scope>NUCLEOTIDE SEQUENCE</scope>
    <source>
        <strain evidence="9">IMI 356815</strain>
    </source>
</reference>
<dbReference type="NCBIfam" id="TIGR02432">
    <property type="entry name" value="lysidine_TilS_N"/>
    <property type="match status" value="1"/>
</dbReference>
<evidence type="ECO:0000256" key="6">
    <source>
        <dbReference type="ARBA" id="ARBA00048539"/>
    </source>
</evidence>
<dbReference type="CDD" id="cd01992">
    <property type="entry name" value="TilS_N"/>
    <property type="match status" value="1"/>
</dbReference>
<keyword evidence="5" id="KW-0067">ATP-binding</keyword>
<evidence type="ECO:0000256" key="5">
    <source>
        <dbReference type="ARBA" id="ARBA00022840"/>
    </source>
</evidence>
<feature type="region of interest" description="Disordered" evidence="7">
    <location>
        <begin position="541"/>
        <end position="562"/>
    </location>
</feature>
<evidence type="ECO:0000256" key="2">
    <source>
        <dbReference type="ARBA" id="ARBA00022598"/>
    </source>
</evidence>
<keyword evidence="3" id="KW-0819">tRNA processing</keyword>
<dbReference type="InterPro" id="IPR014729">
    <property type="entry name" value="Rossmann-like_a/b/a_fold"/>
</dbReference>
<dbReference type="GO" id="GO:0005524">
    <property type="term" value="F:ATP binding"/>
    <property type="evidence" value="ECO:0007669"/>
    <property type="project" value="UniProtKB-KW"/>
</dbReference>
<dbReference type="GO" id="GO:0032267">
    <property type="term" value="F:tRNA(Ile)-lysidine synthase activity"/>
    <property type="evidence" value="ECO:0007669"/>
    <property type="project" value="UniProtKB-EC"/>
</dbReference>
<dbReference type="SUPFAM" id="SSF52402">
    <property type="entry name" value="Adenine nucleotide alpha hydrolases-like"/>
    <property type="match status" value="1"/>
</dbReference>
<evidence type="ECO:0000256" key="7">
    <source>
        <dbReference type="SAM" id="MobiDB-lite"/>
    </source>
</evidence>
<sequence length="562" mass="63654">MALATMYAKCESFLLPKLHGFIIDHKARPGSTEEAHWVAEQLSSLGLQSTIIPLTWPEGFDFKHKSRFESVARVLRYQALGTACRDKGIKSLFLGHHADDQAETIMMRLATDRLRSGLLGMRPIEWMPECHGIHGVSHSGSPASERDSMSSLFEHGGIQVLRPLLAFEKSRLIATCETHDTRWAEDKTNQDRTLTARNAIRHIFSNHKLPVNLSKDSMLAIAQRTRSRVDTHKAAADKLFDSCLLKLDIQTASLVVRLPPVKALYKNPTHVPSSSEKLQARNTAHYLLRRVVELVSPQERPMQESIANAVLAIYPTLARGGLQEGVSQQRVINSNLCLWTKTTTAFDCSPEDGTVPQTNEWLISRQPPYREAVVSINFPPKQTSGWQLFDGRFWVCVHNLTDRPIIMRMLTDSELEKILQNAPNGNLNPFDREERMFGRRQMRSILYAIKPHALRRHLPALFLAPANAQQEPTLLALPTLQSSPDTRHADQSRWDCTWEVRYKKVDPGARTLSDIVHKPVYHSVEGSPSVQKQETTRAYFDSLPGMDTPRVPKRKKVKSWKV</sequence>
<dbReference type="GeneID" id="80908497"/>
<dbReference type="Gene3D" id="3.40.50.620">
    <property type="entry name" value="HUPs"/>
    <property type="match status" value="1"/>
</dbReference>
<evidence type="ECO:0000256" key="3">
    <source>
        <dbReference type="ARBA" id="ARBA00022694"/>
    </source>
</evidence>
<accession>A0A9W9CAU3</accession>
<evidence type="ECO:0000313" key="10">
    <source>
        <dbReference type="Proteomes" id="UP001140513"/>
    </source>
</evidence>
<dbReference type="EMBL" id="JAPEUX010000004">
    <property type="protein sequence ID" value="KAJ4353240.1"/>
    <property type="molecule type" value="Genomic_DNA"/>
</dbReference>
<dbReference type="InterPro" id="IPR012795">
    <property type="entry name" value="tRNA_Ile_lys_synt_N"/>
</dbReference>
<dbReference type="EC" id="6.3.4.19" evidence="1"/>
<keyword evidence="4" id="KW-0547">Nucleotide-binding</keyword>
<feature type="domain" description="tRNA(Ile)-lysidine/2-thiocytidine synthase N-terminal" evidence="8">
    <location>
        <begin position="1"/>
        <end position="202"/>
    </location>
</feature>
<comment type="catalytic activity">
    <reaction evidence="6">
        <text>cytidine(34) in tRNA(Ile2) + L-lysine + ATP = lysidine(34) in tRNA(Ile2) + AMP + diphosphate + H(+)</text>
        <dbReference type="Rhea" id="RHEA:43744"/>
        <dbReference type="Rhea" id="RHEA-COMP:10625"/>
        <dbReference type="Rhea" id="RHEA-COMP:10670"/>
        <dbReference type="ChEBI" id="CHEBI:15378"/>
        <dbReference type="ChEBI" id="CHEBI:30616"/>
        <dbReference type="ChEBI" id="CHEBI:32551"/>
        <dbReference type="ChEBI" id="CHEBI:33019"/>
        <dbReference type="ChEBI" id="CHEBI:82748"/>
        <dbReference type="ChEBI" id="CHEBI:83665"/>
        <dbReference type="ChEBI" id="CHEBI:456215"/>
        <dbReference type="EC" id="6.3.4.19"/>
    </reaction>
</comment>
<name>A0A9W9CAU3_9PLEO</name>
<dbReference type="InterPro" id="IPR011063">
    <property type="entry name" value="TilS/TtcA_N"/>
</dbReference>
<feature type="compositionally biased region" description="Basic residues" evidence="7">
    <location>
        <begin position="551"/>
        <end position="562"/>
    </location>
</feature>
<dbReference type="PANTHER" id="PTHR43033:SF1">
    <property type="entry name" value="TRNA(ILE)-LYSIDINE SYNTHASE-RELATED"/>
    <property type="match status" value="1"/>
</dbReference>